<dbReference type="InterPro" id="IPR024079">
    <property type="entry name" value="MetalloPept_cat_dom_sf"/>
</dbReference>
<accession>A0A6A5Z0L9</accession>
<dbReference type="Proteomes" id="UP000799770">
    <property type="component" value="Unassembled WGS sequence"/>
</dbReference>
<proteinExistence type="predicted"/>
<name>A0A6A5Z0L9_9PLEO</name>
<evidence type="ECO:0000256" key="1">
    <source>
        <dbReference type="SAM" id="SignalP"/>
    </source>
</evidence>
<dbReference type="AlphaFoldDB" id="A0A6A5Z0L9"/>
<feature type="chain" id="PRO_5025546694" evidence="1">
    <location>
        <begin position="24"/>
        <end position="658"/>
    </location>
</feature>
<dbReference type="OrthoDB" id="3796854at2759"/>
<feature type="signal peptide" evidence="1">
    <location>
        <begin position="1"/>
        <end position="23"/>
    </location>
</feature>
<organism evidence="2 3">
    <name type="scientific">Lophiotrema nucula</name>
    <dbReference type="NCBI Taxonomy" id="690887"/>
    <lineage>
        <taxon>Eukaryota</taxon>
        <taxon>Fungi</taxon>
        <taxon>Dikarya</taxon>
        <taxon>Ascomycota</taxon>
        <taxon>Pezizomycotina</taxon>
        <taxon>Dothideomycetes</taxon>
        <taxon>Pleosporomycetidae</taxon>
        <taxon>Pleosporales</taxon>
        <taxon>Lophiotremataceae</taxon>
        <taxon>Lophiotrema</taxon>
    </lineage>
</organism>
<dbReference type="EMBL" id="ML977329">
    <property type="protein sequence ID" value="KAF2112962.1"/>
    <property type="molecule type" value="Genomic_DNA"/>
</dbReference>
<sequence length="658" mass="71826">MSLISFGTSVAVLVGFLGMTTSAQPHRNGTWMFGPTCDAAQKETIQSAFDDALGLIKGAHTPLNSTVDLQNDPAAIDFFGVPALQALGQPGVNGIFDTFINSEWRFQVYCSQKNTTDFEDTCETPGIYDGLLSTSVVSSNTTFNFTRRADPDSTPNTRNVKLLVCDRFYQAPPLIAAIKSGLNANYIGRADVLRYTKNQGVALLRQLLPHLPPQAPLDTPLFDAWIDVNGKKAEDTAPAPYTISGHSVAGAKLLARFKDGNLWSAKNSNSYALFALVKYLEKSFLDTYPFFPRIDRGGAVEESSAPVVFSSQNGSTIDTVNITAFSNIALNHIGDETKVFPSNKTSPYIARRTIRTREALFMSVDDYPAEYNTALQTFKDNSIALTLGSSNAYLSKVKQCGSTNQTQYNNATLVSFTRADAVELIKQYCEDKAITKYEIVPVINSGSKKTHAGLNKQTAYFKTKVVPSDSTVLLSLGMDISPSALSGFNFNDAFEGLNTTTKVENCRLTYENLIDSCDQENGNVETKFGGVLTINDKIYTAVATSKGHDADSPELVKKAAVENKGELRCTDWNSSMLWFTEAQQISRNTCICSYANFPAVKDVFCRQNVCRGLVSFSVGIVIVHSSTYLITGNRLCTNACFGGDEKSQVISQHTMNVL</sequence>
<gene>
    <name evidence="2" type="ORF">BDV96DRAFT_601762</name>
</gene>
<protein>
    <submittedName>
        <fullName evidence="2">Uncharacterized protein</fullName>
    </submittedName>
</protein>
<dbReference type="Gene3D" id="3.40.390.10">
    <property type="entry name" value="Collagenase (Catalytic Domain)"/>
    <property type="match status" value="1"/>
</dbReference>
<dbReference type="GO" id="GO:0008237">
    <property type="term" value="F:metallopeptidase activity"/>
    <property type="evidence" value="ECO:0007669"/>
    <property type="project" value="InterPro"/>
</dbReference>
<evidence type="ECO:0000313" key="3">
    <source>
        <dbReference type="Proteomes" id="UP000799770"/>
    </source>
</evidence>
<evidence type="ECO:0000313" key="2">
    <source>
        <dbReference type="EMBL" id="KAF2112962.1"/>
    </source>
</evidence>
<keyword evidence="1" id="KW-0732">Signal</keyword>
<reference evidence="2" key="1">
    <citation type="journal article" date="2020" name="Stud. Mycol.">
        <title>101 Dothideomycetes genomes: a test case for predicting lifestyles and emergence of pathogens.</title>
        <authorList>
            <person name="Haridas S."/>
            <person name="Albert R."/>
            <person name="Binder M."/>
            <person name="Bloem J."/>
            <person name="Labutti K."/>
            <person name="Salamov A."/>
            <person name="Andreopoulos B."/>
            <person name="Baker S."/>
            <person name="Barry K."/>
            <person name="Bills G."/>
            <person name="Bluhm B."/>
            <person name="Cannon C."/>
            <person name="Castanera R."/>
            <person name="Culley D."/>
            <person name="Daum C."/>
            <person name="Ezra D."/>
            <person name="Gonzalez J."/>
            <person name="Henrissat B."/>
            <person name="Kuo A."/>
            <person name="Liang C."/>
            <person name="Lipzen A."/>
            <person name="Lutzoni F."/>
            <person name="Magnuson J."/>
            <person name="Mondo S."/>
            <person name="Nolan M."/>
            <person name="Ohm R."/>
            <person name="Pangilinan J."/>
            <person name="Park H.-J."/>
            <person name="Ramirez L."/>
            <person name="Alfaro M."/>
            <person name="Sun H."/>
            <person name="Tritt A."/>
            <person name="Yoshinaga Y."/>
            <person name="Zwiers L.-H."/>
            <person name="Turgeon B."/>
            <person name="Goodwin S."/>
            <person name="Spatafora J."/>
            <person name="Crous P."/>
            <person name="Grigoriev I."/>
        </authorList>
    </citation>
    <scope>NUCLEOTIDE SEQUENCE</scope>
    <source>
        <strain evidence="2">CBS 627.86</strain>
    </source>
</reference>
<keyword evidence="3" id="KW-1185">Reference proteome</keyword>